<dbReference type="Pfam" id="PF09789">
    <property type="entry name" value="CC149"/>
    <property type="match status" value="1"/>
</dbReference>
<dbReference type="PANTHER" id="PTHR21682:SF2">
    <property type="entry name" value="COILED-COIL DOMAIN-CONTAINING PROTEIN 149"/>
    <property type="match status" value="1"/>
</dbReference>
<evidence type="ECO:0000313" key="5">
    <source>
        <dbReference type="EMBL" id="BES93442.1"/>
    </source>
</evidence>
<feature type="coiled-coil region" evidence="3">
    <location>
        <begin position="76"/>
        <end position="146"/>
    </location>
</feature>
<dbReference type="EMBL" id="AP028912">
    <property type="protein sequence ID" value="BES93442.1"/>
    <property type="molecule type" value="Genomic_DNA"/>
</dbReference>
<dbReference type="PANTHER" id="PTHR21682">
    <property type="entry name" value="COILED-COIL DOMAIN-CONTAINING PROTEIN 149"/>
    <property type="match status" value="1"/>
</dbReference>
<dbReference type="Proteomes" id="UP001307889">
    <property type="component" value="Chromosome 4"/>
</dbReference>
<evidence type="ECO:0000256" key="2">
    <source>
        <dbReference type="ARBA" id="ARBA00023054"/>
    </source>
</evidence>
<evidence type="ECO:0000256" key="1">
    <source>
        <dbReference type="ARBA" id="ARBA00005872"/>
    </source>
</evidence>
<name>A0ABN7ASS0_9HEMI</name>
<accession>A0ABN7ASS0</accession>
<organism evidence="5 6">
    <name type="scientific">Nesidiocoris tenuis</name>
    <dbReference type="NCBI Taxonomy" id="355587"/>
    <lineage>
        <taxon>Eukaryota</taxon>
        <taxon>Metazoa</taxon>
        <taxon>Ecdysozoa</taxon>
        <taxon>Arthropoda</taxon>
        <taxon>Hexapoda</taxon>
        <taxon>Insecta</taxon>
        <taxon>Pterygota</taxon>
        <taxon>Neoptera</taxon>
        <taxon>Paraneoptera</taxon>
        <taxon>Hemiptera</taxon>
        <taxon>Heteroptera</taxon>
        <taxon>Panheteroptera</taxon>
        <taxon>Cimicomorpha</taxon>
        <taxon>Miridae</taxon>
        <taxon>Dicyphina</taxon>
        <taxon>Nesidiocoris</taxon>
    </lineage>
</organism>
<keyword evidence="6" id="KW-1185">Reference proteome</keyword>
<proteinExistence type="inferred from homology"/>
<evidence type="ECO:0000256" key="4">
    <source>
        <dbReference type="SAM" id="MobiDB-lite"/>
    </source>
</evidence>
<dbReference type="InterPro" id="IPR019179">
    <property type="entry name" value="CC149"/>
</dbReference>
<evidence type="ECO:0000256" key="3">
    <source>
        <dbReference type="SAM" id="Coils"/>
    </source>
</evidence>
<comment type="similarity">
    <text evidence="1">Belongs to the CCDC149 family.</text>
</comment>
<keyword evidence="2 3" id="KW-0175">Coiled coil</keyword>
<evidence type="ECO:0000313" key="6">
    <source>
        <dbReference type="Proteomes" id="UP001307889"/>
    </source>
</evidence>
<reference evidence="5 6" key="1">
    <citation type="submission" date="2023-09" db="EMBL/GenBank/DDBJ databases">
        <title>Nesidiocoris tenuis whole genome shotgun sequence.</title>
        <authorList>
            <person name="Shibata T."/>
            <person name="Shimoda M."/>
            <person name="Kobayashi T."/>
            <person name="Uehara T."/>
        </authorList>
    </citation>
    <scope>NUCLEOTIDE SEQUENCE [LARGE SCALE GENOMIC DNA]</scope>
    <source>
        <strain evidence="5 6">Japan</strain>
    </source>
</reference>
<feature type="compositionally biased region" description="Polar residues" evidence="4">
    <location>
        <begin position="46"/>
        <end position="70"/>
    </location>
</feature>
<sequence>MDDSILAELAAIKRKLQSKTEALSILSRELATCKRERDHFKELYESKQTSSPSPRATHNHGNSYLFNDSPANHDGKRDFLSEIEELKKKLKAAHDENKELRGECGRERGVTFHQREELIEEIEENREKMRALNADLQAILDEKEEIVIARDAYRFKVHRLNHEIQALLNSKATIDIDGLIMENNYLKERFEQAVADKEMLQQGLTKYKAMLDKNRIKGNVRLGTNTTCSGMVVTHRQVQELLENDNSVWKSPYNAEATLADLRSLSLALLEALQDKSLALTHQRKANKILAQRVTALESSLSKEVPVFPSQVLIEGLSNSSAVDKEMDKSIVQEYKNYMAKNKSQECKESSAAEEIEGSSNQKCGSDEEGLPPELQELVLRAMEELNGDPGAVKS</sequence>
<feature type="region of interest" description="Disordered" evidence="4">
    <location>
        <begin position="349"/>
        <end position="372"/>
    </location>
</feature>
<gene>
    <name evidence="5" type="ORF">NTJ_06252</name>
</gene>
<protein>
    <submittedName>
        <fullName evidence="5">Uncharacterized coiled-coil protein (DUF2353)</fullName>
    </submittedName>
</protein>
<feature type="region of interest" description="Disordered" evidence="4">
    <location>
        <begin position="44"/>
        <end position="71"/>
    </location>
</feature>